<sequence>MSYLSSLQTLAATLRQVTADHNWPAVQRADGEIAALLADIRGKTLNGAEQQALKTLANIHRQAREYCMGQLEIVEAKMALSVRNREGATAYAAFMDVEDLR</sequence>
<reference evidence="1 2" key="1">
    <citation type="submission" date="2020-11" db="EMBL/GenBank/DDBJ databases">
        <title>Enhanced detection system for hospital associated transmission using whole genome sequencing surveillance.</title>
        <authorList>
            <person name="Harrison L.H."/>
            <person name="Van Tyne D."/>
            <person name="Marsh J.W."/>
            <person name="Griffith M.P."/>
            <person name="Snyder D.J."/>
            <person name="Cooper V.S."/>
            <person name="Mustapha M."/>
        </authorList>
    </citation>
    <scope>NUCLEOTIDE SEQUENCE [LARGE SCALE GENOMIC DNA]</scope>
    <source>
        <strain evidence="1 2">CB00117</strain>
    </source>
</reference>
<keyword evidence="2" id="KW-1185">Reference proteome</keyword>
<evidence type="ECO:0000313" key="2">
    <source>
        <dbReference type="Proteomes" id="UP000746649"/>
    </source>
</evidence>
<dbReference type="RefSeq" id="WP_200035127.1">
    <property type="nucleotide sequence ID" value="NZ_JADWND010000004.1"/>
</dbReference>
<protein>
    <recommendedName>
        <fullName evidence="3">Flagellar protein FliT</fullName>
    </recommendedName>
</protein>
<comment type="caution">
    <text evidence="1">The sequence shown here is derived from an EMBL/GenBank/DDBJ whole genome shotgun (WGS) entry which is preliminary data.</text>
</comment>
<name>A0ABS0ZRR2_9ENTR</name>
<organism evidence="1 2">
    <name type="scientific">Citrobacter sedlakii</name>
    <dbReference type="NCBI Taxonomy" id="67826"/>
    <lineage>
        <taxon>Bacteria</taxon>
        <taxon>Pseudomonadati</taxon>
        <taxon>Pseudomonadota</taxon>
        <taxon>Gammaproteobacteria</taxon>
        <taxon>Enterobacterales</taxon>
        <taxon>Enterobacteriaceae</taxon>
        <taxon>Citrobacter</taxon>
        <taxon>Citrobacter freundii complex</taxon>
    </lineage>
</organism>
<dbReference type="Proteomes" id="UP000746649">
    <property type="component" value="Unassembled WGS sequence"/>
</dbReference>
<proteinExistence type="predicted"/>
<evidence type="ECO:0008006" key="3">
    <source>
        <dbReference type="Google" id="ProtNLM"/>
    </source>
</evidence>
<accession>A0ABS0ZRR2</accession>
<dbReference type="EMBL" id="JADWND010000004">
    <property type="protein sequence ID" value="MBJ8381508.1"/>
    <property type="molecule type" value="Genomic_DNA"/>
</dbReference>
<gene>
    <name evidence="1" type="ORF">I6M88_11060</name>
</gene>
<evidence type="ECO:0000313" key="1">
    <source>
        <dbReference type="EMBL" id="MBJ8381508.1"/>
    </source>
</evidence>